<proteinExistence type="inferred from homology"/>
<evidence type="ECO:0000256" key="4">
    <source>
        <dbReference type="ARBA" id="ARBA00023212"/>
    </source>
</evidence>
<evidence type="ECO:0000256" key="2">
    <source>
        <dbReference type="ARBA" id="ARBA00004245"/>
    </source>
</evidence>
<evidence type="ECO:0000313" key="8">
    <source>
        <dbReference type="Proteomes" id="UP000193920"/>
    </source>
</evidence>
<dbReference type="STRING" id="1754190.A0A1Y2FFS6"/>
<evidence type="ECO:0000256" key="5">
    <source>
        <dbReference type="ARBA" id="ARBA00023273"/>
    </source>
</evidence>
<dbReference type="PANTHER" id="PTHR20899">
    <property type="entry name" value="PIERCE HOMOLOG"/>
    <property type="match status" value="1"/>
</dbReference>
<evidence type="ECO:0000313" key="7">
    <source>
        <dbReference type="EMBL" id="ORY82762.1"/>
    </source>
</evidence>
<comment type="subcellular location">
    <subcellularLocation>
        <location evidence="1">Cell projection</location>
        <location evidence="1">Cilium</location>
    </subcellularLocation>
    <subcellularLocation>
        <location evidence="2">Cytoplasm</location>
        <location evidence="2">Cytoskeleton</location>
    </subcellularLocation>
</comment>
<accession>A0A1Y2FFS6</accession>
<dbReference type="Pfam" id="PF14892">
    <property type="entry name" value="PIRC1_2"/>
    <property type="match status" value="1"/>
</dbReference>
<comment type="similarity">
    <text evidence="6">Belongs to the PIERCE1 family.</text>
</comment>
<dbReference type="OrthoDB" id="546383at2759"/>
<sequence>MVETVEKVIKPIVQDPSILPEKFQRPEIWNYKVKKQNILYTTTSNDYGYNKPSIEEMPKQYFSTNHEFTRNLSVGGNYRNFGLNT</sequence>
<comment type="caution">
    <text evidence="7">The sequence shown here is derived from an EMBL/GenBank/DDBJ whole genome shotgun (WGS) entry which is preliminary data.</text>
</comment>
<dbReference type="InterPro" id="IPR026507">
    <property type="entry name" value="PIRC1/2"/>
</dbReference>
<keyword evidence="8" id="KW-1185">Reference proteome</keyword>
<dbReference type="EMBL" id="MCOG01000008">
    <property type="protein sequence ID" value="ORY82762.1"/>
    <property type="molecule type" value="Genomic_DNA"/>
</dbReference>
<keyword evidence="5" id="KW-0966">Cell projection</keyword>
<organism evidence="7 8">
    <name type="scientific">Neocallimastix californiae</name>
    <dbReference type="NCBI Taxonomy" id="1754190"/>
    <lineage>
        <taxon>Eukaryota</taxon>
        <taxon>Fungi</taxon>
        <taxon>Fungi incertae sedis</taxon>
        <taxon>Chytridiomycota</taxon>
        <taxon>Chytridiomycota incertae sedis</taxon>
        <taxon>Neocallimastigomycetes</taxon>
        <taxon>Neocallimastigales</taxon>
        <taxon>Neocallimastigaceae</taxon>
        <taxon>Neocallimastix</taxon>
    </lineage>
</organism>
<gene>
    <name evidence="7" type="ORF">LY90DRAFT_697418</name>
</gene>
<evidence type="ECO:0000256" key="1">
    <source>
        <dbReference type="ARBA" id="ARBA00004138"/>
    </source>
</evidence>
<keyword evidence="3" id="KW-0963">Cytoplasm</keyword>
<evidence type="ECO:0000256" key="6">
    <source>
        <dbReference type="ARBA" id="ARBA00038014"/>
    </source>
</evidence>
<evidence type="ECO:0000256" key="3">
    <source>
        <dbReference type="ARBA" id="ARBA00022490"/>
    </source>
</evidence>
<dbReference type="AlphaFoldDB" id="A0A1Y2FFS6"/>
<dbReference type="GO" id="GO:0035082">
    <property type="term" value="P:axoneme assembly"/>
    <property type="evidence" value="ECO:0007669"/>
    <property type="project" value="InterPro"/>
</dbReference>
<dbReference type="GO" id="GO:0005879">
    <property type="term" value="C:axonemal microtubule"/>
    <property type="evidence" value="ECO:0007669"/>
    <property type="project" value="InterPro"/>
</dbReference>
<reference evidence="7 8" key="1">
    <citation type="submission" date="2016-08" db="EMBL/GenBank/DDBJ databases">
        <title>A Parts List for Fungal Cellulosomes Revealed by Comparative Genomics.</title>
        <authorList>
            <consortium name="DOE Joint Genome Institute"/>
            <person name="Haitjema C.H."/>
            <person name="Gilmore S.P."/>
            <person name="Henske J.K."/>
            <person name="Solomon K.V."/>
            <person name="De Groot R."/>
            <person name="Kuo A."/>
            <person name="Mondo S.J."/>
            <person name="Salamov A.A."/>
            <person name="Labutti K."/>
            <person name="Zhao Z."/>
            <person name="Chiniquy J."/>
            <person name="Barry K."/>
            <person name="Brewer H.M."/>
            <person name="Purvine S.O."/>
            <person name="Wright A.T."/>
            <person name="Boxma B."/>
            <person name="Van Alen T."/>
            <person name="Hackstein J.H."/>
            <person name="Baker S.E."/>
            <person name="Grigoriev I.V."/>
            <person name="O'Malley M.A."/>
        </authorList>
    </citation>
    <scope>NUCLEOTIDE SEQUENCE [LARGE SCALE GENOMIC DNA]</scope>
    <source>
        <strain evidence="7 8">G1</strain>
    </source>
</reference>
<keyword evidence="4" id="KW-0206">Cytoskeleton</keyword>
<protein>
    <submittedName>
        <fullName evidence="7">Uncharacterized protein</fullName>
    </submittedName>
</protein>
<dbReference type="PANTHER" id="PTHR20899:SF1">
    <property type="entry name" value="PIERCER OF MICROTUBULE WALL 1 PROTEIN"/>
    <property type="match status" value="1"/>
</dbReference>
<name>A0A1Y2FFS6_9FUNG</name>
<dbReference type="Proteomes" id="UP000193920">
    <property type="component" value="Unassembled WGS sequence"/>
</dbReference>